<dbReference type="KEGG" id="tmc:LMI_2305"/>
<dbReference type="EMBL" id="LN614830">
    <property type="protein sequence ID" value="CEG61573.1"/>
    <property type="molecule type" value="Genomic_DNA"/>
</dbReference>
<accession>A0A098GGI4</accession>
<feature type="transmembrane region" description="Helical" evidence="1">
    <location>
        <begin position="198"/>
        <end position="218"/>
    </location>
</feature>
<evidence type="ECO:0000313" key="3">
    <source>
        <dbReference type="EMBL" id="SCY46233.1"/>
    </source>
</evidence>
<dbReference type="PATRIC" id="fig|451.8.peg.2975"/>
<keyword evidence="1" id="KW-0472">Membrane</keyword>
<dbReference type="Proteomes" id="UP000182998">
    <property type="component" value="Unassembled WGS sequence"/>
</dbReference>
<evidence type="ECO:0000313" key="5">
    <source>
        <dbReference type="Proteomes" id="UP000182998"/>
    </source>
</evidence>
<reference evidence="2" key="2">
    <citation type="submission" date="2014-09" db="EMBL/GenBank/DDBJ databases">
        <authorList>
            <person name="GOMEZ-VALERO Laura"/>
        </authorList>
    </citation>
    <scope>NUCLEOTIDE SEQUENCE</scope>
    <source>
        <strain evidence="2">ATCC33218</strain>
    </source>
</reference>
<organism evidence="2 4">
    <name type="scientific">Legionella micdadei</name>
    <name type="common">Tatlockia micdadei</name>
    <dbReference type="NCBI Taxonomy" id="451"/>
    <lineage>
        <taxon>Bacteria</taxon>
        <taxon>Pseudomonadati</taxon>
        <taxon>Pseudomonadota</taxon>
        <taxon>Gammaproteobacteria</taxon>
        <taxon>Legionellales</taxon>
        <taxon>Legionellaceae</taxon>
        <taxon>Legionella</taxon>
    </lineage>
</organism>
<sequence length="241" mass="27882">MEYPEFLKWLHNLKEANAKHTALLALIDKTCHSLSKTNTRQAQKTIIDLLKKIIAIDAKLENRVIYPNPQETAGTILEALSKPSQVALFESSYKFFNLKAVLEKYREHLNQVLEAHAEIYFPYKKTILTELRDSSQLQEYPEIALAIDKIKSVEGYLKIFNDEEKNFGEKLSTFKAAYFKDINHETGKHLFEKRRDTTGMIIAKLFASLFIIPIFFVWKVKGQEVDRDIKQISDFSLPKPG</sequence>
<dbReference type="EMBL" id="FMVN01000008">
    <property type="protein sequence ID" value="SCY46233.1"/>
    <property type="molecule type" value="Genomic_DNA"/>
</dbReference>
<keyword evidence="1" id="KW-0812">Transmembrane</keyword>
<reference evidence="4" key="1">
    <citation type="submission" date="2014-09" db="EMBL/GenBank/DDBJ databases">
        <authorList>
            <person name="Gomez-Valero L."/>
        </authorList>
    </citation>
    <scope>NUCLEOTIDE SEQUENCE [LARGE SCALE GENOMIC DNA]</scope>
    <source>
        <strain evidence="4">ATCC33218</strain>
    </source>
</reference>
<dbReference type="HOGENOM" id="CLU_1151350_0_0_6"/>
<evidence type="ECO:0000313" key="2">
    <source>
        <dbReference type="EMBL" id="CEG61573.1"/>
    </source>
</evidence>
<protein>
    <submittedName>
        <fullName evidence="2">Uncharacterized protein</fullName>
    </submittedName>
</protein>
<dbReference type="OrthoDB" id="9961068at2"/>
<proteinExistence type="predicted"/>
<evidence type="ECO:0000313" key="4">
    <source>
        <dbReference type="Proteomes" id="UP000032414"/>
    </source>
</evidence>
<keyword evidence="1" id="KW-1133">Transmembrane helix</keyword>
<reference evidence="3 5" key="3">
    <citation type="submission" date="2016-10" db="EMBL/GenBank/DDBJ databases">
        <authorList>
            <person name="Varghese N."/>
            <person name="Submissions S."/>
        </authorList>
    </citation>
    <scope>NUCLEOTIDE SEQUENCE [LARGE SCALE GENOMIC DNA]</scope>
    <source>
        <strain evidence="3 5">ATCC 33218</strain>
    </source>
</reference>
<dbReference type="RefSeq" id="WP_045099790.1">
    <property type="nucleotide sequence ID" value="NZ_CP020614.1"/>
</dbReference>
<gene>
    <name evidence="2" type="ORF">LMI_2305</name>
    <name evidence="3" type="ORF">SAMN02982997_01781</name>
</gene>
<dbReference type="Proteomes" id="UP000032414">
    <property type="component" value="Chromosome I"/>
</dbReference>
<dbReference type="AlphaFoldDB" id="A0A098GGI4"/>
<evidence type="ECO:0000256" key="1">
    <source>
        <dbReference type="SAM" id="Phobius"/>
    </source>
</evidence>
<name>A0A098GGI4_LEGMI</name>
<keyword evidence="5" id="KW-1185">Reference proteome</keyword>